<comment type="caution">
    <text evidence="1">The sequence shown here is derived from an EMBL/GenBank/DDBJ whole genome shotgun (WGS) entry which is preliminary data.</text>
</comment>
<reference evidence="1 2" key="1">
    <citation type="submission" date="2023-03" db="EMBL/GenBank/DDBJ databases">
        <title>Thalassotalea loyana LMG 22536T draft genome sequence.</title>
        <authorList>
            <person name="Sawabe T."/>
        </authorList>
    </citation>
    <scope>NUCLEOTIDE SEQUENCE [LARGE SCALE GENOMIC DNA]</scope>
    <source>
        <strain evidence="1 2">LMG 22536</strain>
    </source>
</reference>
<dbReference type="EMBL" id="BSSV01000008">
    <property type="protein sequence ID" value="GLX86958.1"/>
    <property type="molecule type" value="Genomic_DNA"/>
</dbReference>
<evidence type="ECO:0000313" key="2">
    <source>
        <dbReference type="Proteomes" id="UP001157134"/>
    </source>
</evidence>
<name>A0ABQ6HFV1_9GAMM</name>
<evidence type="ECO:0000313" key="1">
    <source>
        <dbReference type="EMBL" id="GLX86958.1"/>
    </source>
</evidence>
<sequence>MEGILIIHKDYISAFIEIRKNLKDKEVPATELLDFLEDRKHEFLAQRKMAKAIAEELKNAERRIVWNSAWISFEGFCDSIIDYLGDSNSISNASWYTDFINFMKVSRLGGLEAKFFDRNVFGNDPRVDIIEHINILVDSRLPKKLETVQERYAELRIHLL</sequence>
<protein>
    <submittedName>
        <fullName evidence="1">Uncharacterized protein</fullName>
    </submittedName>
</protein>
<dbReference type="RefSeq" id="WP_284300520.1">
    <property type="nucleotide sequence ID" value="NZ_BSSV01000008.1"/>
</dbReference>
<gene>
    <name evidence="1" type="ORF">tloyanaT_32110</name>
</gene>
<dbReference type="Proteomes" id="UP001157134">
    <property type="component" value="Unassembled WGS sequence"/>
</dbReference>
<accession>A0ABQ6HFV1</accession>
<proteinExistence type="predicted"/>
<organism evidence="1 2">
    <name type="scientific">Thalassotalea loyana</name>
    <dbReference type="NCBI Taxonomy" id="280483"/>
    <lineage>
        <taxon>Bacteria</taxon>
        <taxon>Pseudomonadati</taxon>
        <taxon>Pseudomonadota</taxon>
        <taxon>Gammaproteobacteria</taxon>
        <taxon>Alteromonadales</taxon>
        <taxon>Colwelliaceae</taxon>
        <taxon>Thalassotalea</taxon>
    </lineage>
</organism>
<keyword evidence="2" id="KW-1185">Reference proteome</keyword>